<comment type="caution">
    <text evidence="2">The sequence shown here is derived from an EMBL/GenBank/DDBJ whole genome shotgun (WGS) entry which is preliminary data.</text>
</comment>
<proteinExistence type="predicted"/>
<evidence type="ECO:0000256" key="1">
    <source>
        <dbReference type="SAM" id="MobiDB-lite"/>
    </source>
</evidence>
<dbReference type="EMBL" id="JAQOWY010000915">
    <property type="protein sequence ID" value="KAK1838085.1"/>
    <property type="molecule type" value="Genomic_DNA"/>
</dbReference>
<gene>
    <name evidence="2" type="ORF">CCHR01_19297</name>
</gene>
<name>A0AAD8ZYW6_9PEZI</name>
<sequence>MSCSVASYPDEKTCQRSSWDLNLTGHERGDGNKKEGGRVQGRRVPPIFCKDPNQVLLLCPSPVTAAASSTPATLQRTPSNEPARTTHQPPLHPDVSVQQLHNPGLQATSFFQTTPRMRAADTTGHRRHVRPVWQARQGELAHAVTMMGPALSFTERAEEKDAPHSLILAAAPEPCSQVAMPMQRELV</sequence>
<keyword evidence="3" id="KW-1185">Reference proteome</keyword>
<reference evidence="2" key="1">
    <citation type="submission" date="2023-01" db="EMBL/GenBank/DDBJ databases">
        <title>Colletotrichum chrysophilum M932 genome sequence.</title>
        <authorList>
            <person name="Baroncelli R."/>
        </authorList>
    </citation>
    <scope>NUCLEOTIDE SEQUENCE</scope>
    <source>
        <strain evidence="2">M932</strain>
    </source>
</reference>
<feature type="region of interest" description="Disordered" evidence="1">
    <location>
        <begin position="19"/>
        <end position="45"/>
    </location>
</feature>
<feature type="region of interest" description="Disordered" evidence="1">
    <location>
        <begin position="68"/>
        <end position="92"/>
    </location>
</feature>
<dbReference type="Proteomes" id="UP001243330">
    <property type="component" value="Unassembled WGS sequence"/>
</dbReference>
<organism evidence="2 3">
    <name type="scientific">Colletotrichum chrysophilum</name>
    <dbReference type="NCBI Taxonomy" id="1836956"/>
    <lineage>
        <taxon>Eukaryota</taxon>
        <taxon>Fungi</taxon>
        <taxon>Dikarya</taxon>
        <taxon>Ascomycota</taxon>
        <taxon>Pezizomycotina</taxon>
        <taxon>Sordariomycetes</taxon>
        <taxon>Hypocreomycetidae</taxon>
        <taxon>Glomerellales</taxon>
        <taxon>Glomerellaceae</taxon>
        <taxon>Colletotrichum</taxon>
        <taxon>Colletotrichum gloeosporioides species complex</taxon>
    </lineage>
</organism>
<accession>A0AAD8ZYW6</accession>
<feature type="compositionally biased region" description="Polar residues" evidence="1">
    <location>
        <begin position="74"/>
        <end position="88"/>
    </location>
</feature>
<feature type="compositionally biased region" description="Basic and acidic residues" evidence="1">
    <location>
        <begin position="25"/>
        <end position="37"/>
    </location>
</feature>
<evidence type="ECO:0000313" key="2">
    <source>
        <dbReference type="EMBL" id="KAK1838085.1"/>
    </source>
</evidence>
<dbReference type="AlphaFoldDB" id="A0AAD8ZYW6"/>
<evidence type="ECO:0000313" key="3">
    <source>
        <dbReference type="Proteomes" id="UP001243330"/>
    </source>
</evidence>
<protein>
    <submittedName>
        <fullName evidence="2">Uncharacterized protein</fullName>
    </submittedName>
</protein>